<evidence type="ECO:0000313" key="1">
    <source>
        <dbReference type="EMBL" id="CAA6816285.1"/>
    </source>
</evidence>
<evidence type="ECO:0008006" key="2">
    <source>
        <dbReference type="Google" id="ProtNLM"/>
    </source>
</evidence>
<name>A0A6S6TB57_9BACT</name>
<dbReference type="Gene3D" id="3.30.2020.40">
    <property type="entry name" value="Uncharacterised protein PF10387, DUF2442"/>
    <property type="match status" value="1"/>
</dbReference>
<dbReference type="AlphaFoldDB" id="A0A6S6TB57"/>
<dbReference type="InterPro" id="IPR018841">
    <property type="entry name" value="DUF2442"/>
</dbReference>
<sequence>MNGLVKAKNVHVDDSYLHVTLDDGRIISTPMDWYKPLQKATLAQLKNYKFICLGTGIEWEEFDYQLSVESMLVSNKEEKVA</sequence>
<proteinExistence type="predicted"/>
<organism evidence="1">
    <name type="scientific">uncultured Sulfurovum sp</name>
    <dbReference type="NCBI Taxonomy" id="269237"/>
    <lineage>
        <taxon>Bacteria</taxon>
        <taxon>Pseudomonadati</taxon>
        <taxon>Campylobacterota</taxon>
        <taxon>Epsilonproteobacteria</taxon>
        <taxon>Campylobacterales</taxon>
        <taxon>Sulfurovaceae</taxon>
        <taxon>Sulfurovum</taxon>
        <taxon>environmental samples</taxon>
    </lineage>
</organism>
<dbReference type="EMBL" id="CACVAR010000263">
    <property type="protein sequence ID" value="CAA6816285.1"/>
    <property type="molecule type" value="Genomic_DNA"/>
</dbReference>
<protein>
    <recommendedName>
        <fullName evidence="2">DUF2442 domain-containing protein</fullName>
    </recommendedName>
</protein>
<reference evidence="1" key="1">
    <citation type="submission" date="2020-01" db="EMBL/GenBank/DDBJ databases">
        <authorList>
            <person name="Meier V. D."/>
            <person name="Meier V D."/>
        </authorList>
    </citation>
    <scope>NUCLEOTIDE SEQUENCE</scope>
    <source>
        <strain evidence="1">HLG_WM_MAG_03</strain>
    </source>
</reference>
<dbReference type="Pfam" id="PF10387">
    <property type="entry name" value="DUF2442"/>
    <property type="match status" value="1"/>
</dbReference>
<accession>A0A6S6TB57</accession>
<gene>
    <name evidence="1" type="ORF">HELGO_WM19175</name>
</gene>